<dbReference type="EMBL" id="DS995704">
    <property type="protein sequence ID" value="EEQ31395.1"/>
    <property type="molecule type" value="Genomic_DNA"/>
</dbReference>
<sequence length="322" mass="37042">MALNTIAVNNLSPGHLDAFSQAFHCIFSTDHAVDVLAQIVNGKPARDIDFDIKTNYKLPHPIRLSGPSEEDFEIAKRFQKSLRADSTNITTLEAGHNFLIYCMFKLVQAYQNTTLGSREFKIRLLEMTAVAVHSVAGAFFSSRGHDPPPPKADDSQPPSPPTYLYHQEYLDYERNPLGVADTVGYWTELKVFGGIVIFDRGESEQEAIDPYIHPKYPYMIYKLSKKQLDSFIDFRTSKDHSDPIPIPFVTEKYAPRVDPEHAIEKHVFRDKNERRPLWMRRTGRTVHRRYMRDDFPELVHQVQKILKEKALSKMIYSAPIGF</sequence>
<reference evidence="2" key="1">
    <citation type="journal article" date="2012" name="MBio">
        <title>Comparative genome analysis of Trichophyton rubrum and related dermatophytes reveals candidate genes involved in infection.</title>
        <authorList>
            <person name="Martinez D.A."/>
            <person name="Oliver B.G."/>
            <person name="Graeser Y."/>
            <person name="Goldberg J.M."/>
            <person name="Li W."/>
            <person name="Martinez-Rossi N.M."/>
            <person name="Monod M."/>
            <person name="Shelest E."/>
            <person name="Barton R.C."/>
            <person name="Birch E."/>
            <person name="Brakhage A.A."/>
            <person name="Chen Z."/>
            <person name="Gurr S.J."/>
            <person name="Heiman D."/>
            <person name="Heitman J."/>
            <person name="Kosti I."/>
            <person name="Rossi A."/>
            <person name="Saif S."/>
            <person name="Samalova M."/>
            <person name="Saunders C.W."/>
            <person name="Shea T."/>
            <person name="Summerbell R.C."/>
            <person name="Xu J."/>
            <person name="Young S."/>
            <person name="Zeng Q."/>
            <person name="Birren B.W."/>
            <person name="Cuomo C.A."/>
            <person name="White T.C."/>
        </authorList>
    </citation>
    <scope>NUCLEOTIDE SEQUENCE [LARGE SCALE GENOMIC DNA]</scope>
    <source>
        <strain evidence="2">ATCC MYA-4605 / CBS 113480</strain>
    </source>
</reference>
<dbReference type="eggNOG" id="ENOG502SRFT">
    <property type="taxonomic scope" value="Eukaryota"/>
</dbReference>
<keyword evidence="2" id="KW-1185">Reference proteome</keyword>
<evidence type="ECO:0000313" key="2">
    <source>
        <dbReference type="Proteomes" id="UP000002035"/>
    </source>
</evidence>
<gene>
    <name evidence="1" type="ORF">MCYG_04214</name>
</gene>
<dbReference type="HOGENOM" id="CLU_054623_1_0_1"/>
<evidence type="ECO:0000313" key="1">
    <source>
        <dbReference type="EMBL" id="EEQ31395.1"/>
    </source>
</evidence>
<proteinExistence type="predicted"/>
<dbReference type="AlphaFoldDB" id="C5FP79"/>
<dbReference type="RefSeq" id="XP_002846477.1">
    <property type="nucleotide sequence ID" value="XM_002846431.1"/>
</dbReference>
<dbReference type="OMA" id="RKSFHNN"/>
<protein>
    <submittedName>
        <fullName evidence="1">Uncharacterized protein</fullName>
    </submittedName>
</protein>
<dbReference type="Proteomes" id="UP000002035">
    <property type="component" value="Unassembled WGS sequence"/>
</dbReference>
<name>C5FP79_ARTOC</name>
<dbReference type="GeneID" id="9224547"/>
<dbReference type="VEuPathDB" id="FungiDB:MCYG_04214"/>
<dbReference type="OrthoDB" id="5346581at2759"/>
<organism evidence="1 2">
    <name type="scientific">Arthroderma otae (strain ATCC MYA-4605 / CBS 113480)</name>
    <name type="common">Microsporum canis</name>
    <dbReference type="NCBI Taxonomy" id="554155"/>
    <lineage>
        <taxon>Eukaryota</taxon>
        <taxon>Fungi</taxon>
        <taxon>Dikarya</taxon>
        <taxon>Ascomycota</taxon>
        <taxon>Pezizomycotina</taxon>
        <taxon>Eurotiomycetes</taxon>
        <taxon>Eurotiomycetidae</taxon>
        <taxon>Onygenales</taxon>
        <taxon>Arthrodermataceae</taxon>
        <taxon>Microsporum</taxon>
    </lineage>
</organism>
<accession>C5FP79</accession>